<accession>A0A0V1I3M8</accession>
<evidence type="ECO:0000313" key="2">
    <source>
        <dbReference type="EMBL" id="KRZ17480.1"/>
    </source>
</evidence>
<evidence type="ECO:0000313" key="3">
    <source>
        <dbReference type="Proteomes" id="UP000055024"/>
    </source>
</evidence>
<feature type="region of interest" description="Disordered" evidence="1">
    <location>
        <begin position="32"/>
        <end position="53"/>
    </location>
</feature>
<dbReference type="Proteomes" id="UP000055024">
    <property type="component" value="Unassembled WGS sequence"/>
</dbReference>
<proteinExistence type="predicted"/>
<dbReference type="AlphaFoldDB" id="A0A0V1I3M8"/>
<reference evidence="2 3" key="1">
    <citation type="submission" date="2015-01" db="EMBL/GenBank/DDBJ databases">
        <title>Evolution of Trichinella species and genotypes.</title>
        <authorList>
            <person name="Korhonen P.K."/>
            <person name="Edoardo P."/>
            <person name="Giuseppe L.R."/>
            <person name="Gasser R.B."/>
        </authorList>
    </citation>
    <scope>NUCLEOTIDE SEQUENCE [LARGE SCALE GENOMIC DNA]</scope>
    <source>
        <strain evidence="2">ISS1029</strain>
    </source>
</reference>
<keyword evidence="3" id="KW-1185">Reference proteome</keyword>
<dbReference type="OrthoDB" id="10602151at2759"/>
<organism evidence="2 3">
    <name type="scientific">Trichinella zimbabwensis</name>
    <dbReference type="NCBI Taxonomy" id="268475"/>
    <lineage>
        <taxon>Eukaryota</taxon>
        <taxon>Metazoa</taxon>
        <taxon>Ecdysozoa</taxon>
        <taxon>Nematoda</taxon>
        <taxon>Enoplea</taxon>
        <taxon>Dorylaimia</taxon>
        <taxon>Trichinellida</taxon>
        <taxon>Trichinellidae</taxon>
        <taxon>Trichinella</taxon>
    </lineage>
</organism>
<name>A0A0V1I3M8_9BILA</name>
<protein>
    <submittedName>
        <fullName evidence="2">Uncharacterized protein</fullName>
    </submittedName>
</protein>
<gene>
    <name evidence="2" type="ORF">T11_1299</name>
</gene>
<comment type="caution">
    <text evidence="2">The sequence shown here is derived from an EMBL/GenBank/DDBJ whole genome shotgun (WGS) entry which is preliminary data.</text>
</comment>
<evidence type="ECO:0000256" key="1">
    <source>
        <dbReference type="SAM" id="MobiDB-lite"/>
    </source>
</evidence>
<sequence>MQHIYQTHRTKPSPGNKFLRWDFKVHIRSRPNRPPFDAEVSIDPLDSPIDTKGSISTTLATPGLEESVSLSVCLAQLDRRSRPH</sequence>
<dbReference type="EMBL" id="JYDP01000006">
    <property type="protein sequence ID" value="KRZ17480.1"/>
    <property type="molecule type" value="Genomic_DNA"/>
</dbReference>